<dbReference type="Proteomes" id="UP001589776">
    <property type="component" value="Unassembled WGS sequence"/>
</dbReference>
<evidence type="ECO:0000313" key="2">
    <source>
        <dbReference type="Proteomes" id="UP001589776"/>
    </source>
</evidence>
<dbReference type="InterPro" id="IPR020393">
    <property type="entry name" value="Uncharacterised_YusU"/>
</dbReference>
<dbReference type="EMBL" id="JBHLWN010000014">
    <property type="protein sequence ID" value="MFC0211250.1"/>
    <property type="molecule type" value="Genomic_DNA"/>
</dbReference>
<gene>
    <name evidence="1" type="ORF">ACFFK0_02095</name>
</gene>
<protein>
    <submittedName>
        <fullName evidence="1">DUF2573 family protein</fullName>
    </submittedName>
</protein>
<organism evidence="1 2">
    <name type="scientific">Paenibacillus chartarius</name>
    <dbReference type="NCBI Taxonomy" id="747481"/>
    <lineage>
        <taxon>Bacteria</taxon>
        <taxon>Bacillati</taxon>
        <taxon>Bacillota</taxon>
        <taxon>Bacilli</taxon>
        <taxon>Bacillales</taxon>
        <taxon>Paenibacillaceae</taxon>
        <taxon>Paenibacillus</taxon>
    </lineage>
</organism>
<dbReference type="RefSeq" id="WP_377468182.1">
    <property type="nucleotide sequence ID" value="NZ_JBHLWN010000014.1"/>
</dbReference>
<evidence type="ECO:0000313" key="1">
    <source>
        <dbReference type="EMBL" id="MFC0211250.1"/>
    </source>
</evidence>
<proteinExistence type="predicted"/>
<name>A0ABV6DF50_9BACL</name>
<accession>A0ABV6DF50</accession>
<comment type="caution">
    <text evidence="1">The sequence shown here is derived from an EMBL/GenBank/DDBJ whole genome shotgun (WGS) entry which is preliminary data.</text>
</comment>
<reference evidence="1 2" key="1">
    <citation type="submission" date="2024-09" db="EMBL/GenBank/DDBJ databases">
        <authorList>
            <person name="Sun Q."/>
            <person name="Mori K."/>
        </authorList>
    </citation>
    <scope>NUCLEOTIDE SEQUENCE [LARGE SCALE GENOMIC DNA]</scope>
    <source>
        <strain evidence="1 2">CCM 7759</strain>
    </source>
</reference>
<keyword evidence="2" id="KW-1185">Reference proteome</keyword>
<sequence>MNSEFHTQFHALVEKLAELTTGDTSEDMIEKIKVWAIYNHIHKTMPALASHWSQSHPEARAEVRALFEEIRDKNQALRQASAAGKESE</sequence>
<dbReference type="Pfam" id="PF10835">
    <property type="entry name" value="DUF2573"/>
    <property type="match status" value="1"/>
</dbReference>